<keyword evidence="7 9" id="KW-0675">Receptor</keyword>
<dbReference type="GO" id="GO:0007197">
    <property type="term" value="P:adenylate cyclase-inhibiting G protein-coupled acetylcholine receptor signaling pathway"/>
    <property type="evidence" value="ECO:0007669"/>
    <property type="project" value="TreeGrafter"/>
</dbReference>
<dbReference type="GO" id="GO:0007187">
    <property type="term" value="P:G protein-coupled receptor signaling pathway, coupled to cyclic nucleotide second messenger"/>
    <property type="evidence" value="ECO:0007669"/>
    <property type="project" value="TreeGrafter"/>
</dbReference>
<evidence type="ECO:0000313" key="12">
    <source>
        <dbReference type="EMBL" id="ESO84638.1"/>
    </source>
</evidence>
<dbReference type="Gene3D" id="1.20.1070.10">
    <property type="entry name" value="Rhodopsin 7-helix transmembrane proteins"/>
    <property type="match status" value="1"/>
</dbReference>
<dbReference type="RefSeq" id="XP_009064629.1">
    <property type="nucleotide sequence ID" value="XM_009066381.1"/>
</dbReference>
<evidence type="ECO:0000256" key="8">
    <source>
        <dbReference type="ARBA" id="ARBA00023224"/>
    </source>
</evidence>
<comment type="subcellular location">
    <subcellularLocation>
        <location evidence="1">Cell membrane</location>
        <topology evidence="1">Multi-pass membrane protein</topology>
    </subcellularLocation>
</comment>
<evidence type="ECO:0000256" key="5">
    <source>
        <dbReference type="ARBA" id="ARBA00023040"/>
    </source>
</evidence>
<feature type="non-terminal residue" evidence="12">
    <location>
        <position position="162"/>
    </location>
</feature>
<proteinExistence type="inferred from homology"/>
<evidence type="ECO:0000256" key="4">
    <source>
        <dbReference type="ARBA" id="ARBA00022989"/>
    </source>
</evidence>
<keyword evidence="4 10" id="KW-1133">Transmembrane helix</keyword>
<evidence type="ECO:0000256" key="7">
    <source>
        <dbReference type="ARBA" id="ARBA00023170"/>
    </source>
</evidence>
<evidence type="ECO:0000256" key="1">
    <source>
        <dbReference type="ARBA" id="ARBA00004651"/>
    </source>
</evidence>
<dbReference type="InterPro" id="IPR000276">
    <property type="entry name" value="GPCR_Rhodpsn"/>
</dbReference>
<evidence type="ECO:0000256" key="10">
    <source>
        <dbReference type="SAM" id="Phobius"/>
    </source>
</evidence>
<dbReference type="GO" id="GO:0016907">
    <property type="term" value="F:G protein-coupled acetylcholine receptor activity"/>
    <property type="evidence" value="ECO:0007669"/>
    <property type="project" value="InterPro"/>
</dbReference>
<dbReference type="PRINTS" id="PR00243">
    <property type="entry name" value="MUSCARINICR"/>
</dbReference>
<organism evidence="12 13">
    <name type="scientific">Lottia gigantea</name>
    <name type="common">Giant owl limpet</name>
    <dbReference type="NCBI Taxonomy" id="225164"/>
    <lineage>
        <taxon>Eukaryota</taxon>
        <taxon>Metazoa</taxon>
        <taxon>Spiralia</taxon>
        <taxon>Lophotrochozoa</taxon>
        <taxon>Mollusca</taxon>
        <taxon>Gastropoda</taxon>
        <taxon>Patellogastropoda</taxon>
        <taxon>Lottioidea</taxon>
        <taxon>Lottiidae</taxon>
        <taxon>Lottia</taxon>
    </lineage>
</organism>
<dbReference type="GO" id="GO:0030425">
    <property type="term" value="C:dendrite"/>
    <property type="evidence" value="ECO:0007669"/>
    <property type="project" value="TreeGrafter"/>
</dbReference>
<feature type="domain" description="G-protein coupled receptors family 1 profile" evidence="11">
    <location>
        <begin position="1"/>
        <end position="162"/>
    </location>
</feature>
<name>V3Z245_LOTGI</name>
<dbReference type="SUPFAM" id="SSF81321">
    <property type="entry name" value="Family A G protein-coupled receptor-like"/>
    <property type="match status" value="1"/>
</dbReference>
<feature type="transmembrane region" description="Helical" evidence="10">
    <location>
        <begin position="136"/>
        <end position="160"/>
    </location>
</feature>
<dbReference type="HOGENOM" id="CLU_009579_31_2_1"/>
<evidence type="ECO:0000259" key="11">
    <source>
        <dbReference type="PROSITE" id="PS50262"/>
    </source>
</evidence>
<dbReference type="PROSITE" id="PS50262">
    <property type="entry name" value="G_PROTEIN_RECEP_F1_2"/>
    <property type="match status" value="1"/>
</dbReference>
<reference evidence="12 13" key="1">
    <citation type="journal article" date="2013" name="Nature">
        <title>Insights into bilaterian evolution from three spiralian genomes.</title>
        <authorList>
            <person name="Simakov O."/>
            <person name="Marletaz F."/>
            <person name="Cho S.J."/>
            <person name="Edsinger-Gonzales E."/>
            <person name="Havlak P."/>
            <person name="Hellsten U."/>
            <person name="Kuo D.H."/>
            <person name="Larsson T."/>
            <person name="Lv J."/>
            <person name="Arendt D."/>
            <person name="Savage R."/>
            <person name="Osoegawa K."/>
            <person name="de Jong P."/>
            <person name="Grimwood J."/>
            <person name="Chapman J.A."/>
            <person name="Shapiro H."/>
            <person name="Aerts A."/>
            <person name="Otillar R.P."/>
            <person name="Terry A.Y."/>
            <person name="Boore J.L."/>
            <person name="Grigoriev I.V."/>
            <person name="Lindberg D.R."/>
            <person name="Seaver E.C."/>
            <person name="Weisblat D.A."/>
            <person name="Putnam N.H."/>
            <person name="Rokhsar D.S."/>
        </authorList>
    </citation>
    <scope>NUCLEOTIDE SEQUENCE [LARGE SCALE GENOMIC DNA]</scope>
</reference>
<sequence length="162" mass="19074">LERSIRQPTNYFLASLAVSDLLIGTFSMPLLTQYILLDHWSLGPWLCDLWLALDWTVCLTSQYTVFLITMDRFLSVKIPAKYRNWRTERKVLVMIAFTWILPTLVFFTSVIGWQYFVGERTVKEGSCEVQFMSDPLFTFLLTLGYYWITLFVMCVLYAGIYR</sequence>
<keyword evidence="6 10" id="KW-0472">Membrane</keyword>
<dbReference type="Pfam" id="PF00001">
    <property type="entry name" value="7tm_1"/>
    <property type="match status" value="1"/>
</dbReference>
<dbReference type="PANTHER" id="PTHR24247:SF191">
    <property type="entry name" value="MUSCARINIC ACETYLCHOLINE RECEPTOR, B-TYPE, ISOFORM A"/>
    <property type="match status" value="1"/>
</dbReference>
<dbReference type="GO" id="GO:0045202">
    <property type="term" value="C:synapse"/>
    <property type="evidence" value="ECO:0007669"/>
    <property type="project" value="TreeGrafter"/>
</dbReference>
<keyword evidence="3 9" id="KW-0812">Transmembrane</keyword>
<keyword evidence="13" id="KW-1185">Reference proteome</keyword>
<dbReference type="PROSITE" id="PS00237">
    <property type="entry name" value="G_PROTEIN_RECEP_F1_1"/>
    <property type="match status" value="1"/>
</dbReference>
<evidence type="ECO:0000256" key="9">
    <source>
        <dbReference type="RuleBase" id="RU000688"/>
    </source>
</evidence>
<dbReference type="CTD" id="20233219"/>
<evidence type="ECO:0000256" key="3">
    <source>
        <dbReference type="ARBA" id="ARBA00022692"/>
    </source>
</evidence>
<dbReference type="PANTHER" id="PTHR24247">
    <property type="entry name" value="5-HYDROXYTRYPTAMINE RECEPTOR"/>
    <property type="match status" value="1"/>
</dbReference>
<comment type="similarity">
    <text evidence="9">Belongs to the G-protein coupled receptor 1 family.</text>
</comment>
<feature type="transmembrane region" description="Helical" evidence="10">
    <location>
        <begin position="49"/>
        <end position="70"/>
    </location>
</feature>
<dbReference type="PRINTS" id="PR00237">
    <property type="entry name" value="GPCRRHODOPSN"/>
</dbReference>
<dbReference type="GO" id="GO:0004993">
    <property type="term" value="F:G protein-coupled serotonin receptor activity"/>
    <property type="evidence" value="ECO:0007669"/>
    <property type="project" value="TreeGrafter"/>
</dbReference>
<dbReference type="Proteomes" id="UP000030746">
    <property type="component" value="Unassembled WGS sequence"/>
</dbReference>
<evidence type="ECO:0000256" key="6">
    <source>
        <dbReference type="ARBA" id="ARBA00023136"/>
    </source>
</evidence>
<dbReference type="STRING" id="225164.V3Z245"/>
<dbReference type="InterPro" id="IPR000995">
    <property type="entry name" value="Musac_Ach_rcpt"/>
</dbReference>
<keyword evidence="8 9" id="KW-0807">Transducer</keyword>
<dbReference type="GO" id="GO:0005886">
    <property type="term" value="C:plasma membrane"/>
    <property type="evidence" value="ECO:0007669"/>
    <property type="project" value="UniProtKB-SubCell"/>
</dbReference>
<feature type="non-terminal residue" evidence="12">
    <location>
        <position position="1"/>
    </location>
</feature>
<feature type="transmembrane region" description="Helical" evidence="10">
    <location>
        <begin position="91"/>
        <end position="116"/>
    </location>
</feature>
<dbReference type="InterPro" id="IPR017452">
    <property type="entry name" value="GPCR_Rhodpsn_7TM"/>
</dbReference>
<evidence type="ECO:0000256" key="2">
    <source>
        <dbReference type="ARBA" id="ARBA00022475"/>
    </source>
</evidence>
<dbReference type="EMBL" id="KB203440">
    <property type="protein sequence ID" value="ESO84638.1"/>
    <property type="molecule type" value="Genomic_DNA"/>
</dbReference>
<gene>
    <name evidence="12" type="ORF">LOTGIDRAFT_131767</name>
</gene>
<keyword evidence="2" id="KW-1003">Cell membrane</keyword>
<dbReference type="OrthoDB" id="10071887at2759"/>
<dbReference type="AlphaFoldDB" id="V3Z245"/>
<dbReference type="KEGG" id="lgi:LOTGIDRAFT_131767"/>
<keyword evidence="5 9" id="KW-0297">G-protein coupled receptor</keyword>
<evidence type="ECO:0000313" key="13">
    <source>
        <dbReference type="Proteomes" id="UP000030746"/>
    </source>
</evidence>
<protein>
    <recommendedName>
        <fullName evidence="11">G-protein coupled receptors family 1 profile domain-containing protein</fullName>
    </recommendedName>
</protein>
<dbReference type="GeneID" id="20233219"/>
<feature type="transmembrane region" description="Helical" evidence="10">
    <location>
        <begin position="12"/>
        <end position="37"/>
    </location>
</feature>
<accession>V3Z245</accession>